<keyword evidence="3 6" id="KW-0812">Transmembrane</keyword>
<gene>
    <name evidence="7" type="ORF">G3O08_00800</name>
</gene>
<dbReference type="EMBL" id="JAAGVY010000001">
    <property type="protein sequence ID" value="NEN22041.1"/>
    <property type="molecule type" value="Genomic_DNA"/>
</dbReference>
<feature type="transmembrane region" description="Helical" evidence="6">
    <location>
        <begin position="169"/>
        <end position="188"/>
    </location>
</feature>
<keyword evidence="2" id="KW-1003">Cell membrane</keyword>
<dbReference type="RefSeq" id="WP_163282758.1">
    <property type="nucleotide sequence ID" value="NZ_JAAGVY010000001.1"/>
</dbReference>
<dbReference type="GO" id="GO:0005886">
    <property type="term" value="C:plasma membrane"/>
    <property type="evidence" value="ECO:0007669"/>
    <property type="project" value="UniProtKB-SubCell"/>
</dbReference>
<comment type="caution">
    <text evidence="7">The sequence shown here is derived from an EMBL/GenBank/DDBJ whole genome shotgun (WGS) entry which is preliminary data.</text>
</comment>
<dbReference type="NCBIfam" id="TIGR00374">
    <property type="entry name" value="flippase-like domain"/>
    <property type="match status" value="1"/>
</dbReference>
<comment type="subcellular location">
    <subcellularLocation>
        <location evidence="1">Cell membrane</location>
        <topology evidence="1">Multi-pass membrane protein</topology>
    </subcellularLocation>
</comment>
<organism evidence="7 8">
    <name type="scientific">Cryomorpha ignava</name>
    <dbReference type="NCBI Taxonomy" id="101383"/>
    <lineage>
        <taxon>Bacteria</taxon>
        <taxon>Pseudomonadati</taxon>
        <taxon>Bacteroidota</taxon>
        <taxon>Flavobacteriia</taxon>
        <taxon>Flavobacteriales</taxon>
        <taxon>Cryomorphaceae</taxon>
        <taxon>Cryomorpha</taxon>
    </lineage>
</organism>
<keyword evidence="4 6" id="KW-1133">Transmembrane helix</keyword>
<evidence type="ECO:0000256" key="5">
    <source>
        <dbReference type="ARBA" id="ARBA00023136"/>
    </source>
</evidence>
<reference evidence="7 8" key="1">
    <citation type="submission" date="2020-02" db="EMBL/GenBank/DDBJ databases">
        <title>Out from the shadows clarifying the taxonomy of the family Cryomorphaceae and related taxa by utilizing the GTDB taxonomic framework.</title>
        <authorList>
            <person name="Bowman J.P."/>
        </authorList>
    </citation>
    <scope>NUCLEOTIDE SEQUENCE [LARGE SCALE GENOMIC DNA]</scope>
    <source>
        <strain evidence="7 8">QSSC 1-22</strain>
    </source>
</reference>
<dbReference type="Proteomes" id="UP000486602">
    <property type="component" value="Unassembled WGS sequence"/>
</dbReference>
<evidence type="ECO:0000256" key="1">
    <source>
        <dbReference type="ARBA" id="ARBA00004651"/>
    </source>
</evidence>
<protein>
    <submittedName>
        <fullName evidence="7">Flippase-like domain-containing protein</fullName>
    </submittedName>
</protein>
<evidence type="ECO:0000313" key="7">
    <source>
        <dbReference type="EMBL" id="NEN22041.1"/>
    </source>
</evidence>
<dbReference type="PANTHER" id="PTHR39087:SF2">
    <property type="entry name" value="UPF0104 MEMBRANE PROTEIN MJ1595"/>
    <property type="match status" value="1"/>
</dbReference>
<keyword evidence="8" id="KW-1185">Reference proteome</keyword>
<evidence type="ECO:0000256" key="2">
    <source>
        <dbReference type="ARBA" id="ARBA00022475"/>
    </source>
</evidence>
<dbReference type="AlphaFoldDB" id="A0A7K3WLY7"/>
<evidence type="ECO:0000313" key="8">
    <source>
        <dbReference type="Proteomes" id="UP000486602"/>
    </source>
</evidence>
<name>A0A7K3WLY7_9FLAO</name>
<dbReference type="Pfam" id="PF03706">
    <property type="entry name" value="LPG_synthase_TM"/>
    <property type="match status" value="1"/>
</dbReference>
<feature type="transmembrane region" description="Helical" evidence="6">
    <location>
        <begin position="129"/>
        <end position="149"/>
    </location>
</feature>
<feature type="transmembrane region" description="Helical" evidence="6">
    <location>
        <begin position="251"/>
        <end position="269"/>
    </location>
</feature>
<feature type="transmembrane region" description="Helical" evidence="6">
    <location>
        <begin position="46"/>
        <end position="62"/>
    </location>
</feature>
<dbReference type="InterPro" id="IPR022791">
    <property type="entry name" value="L-PG_synthase/AglD"/>
</dbReference>
<evidence type="ECO:0000256" key="4">
    <source>
        <dbReference type="ARBA" id="ARBA00022989"/>
    </source>
</evidence>
<evidence type="ECO:0000256" key="6">
    <source>
        <dbReference type="SAM" id="Phobius"/>
    </source>
</evidence>
<sequence>MKKKIIGLLKILIPISLGLFLVYHIYNQLDTGQRMAMFESFKEANYFWIVVSLAMGLTSHYIRGYRWRFQMEAMGYHTRTANNFMAVMIGYIVNMVLPRVGEVSRAAAITKYEKVPFQKSFGTILAERAIDLIVLMMIGIATVILQYELLEEFADQIFAEITKAASSPTLWIGLVVAVILVFVLFFVFRKLRHNSFFSKINALVDGLIEGLRSIFRMKRRVEYVLATVAIWVLYIGMFWVCFFSLEATSHLGANAIFAAFVLGSFAIVLIPGGIGAYPVGIMQCLLLYGIAQETGFALGWIIWLSQTIMIVLFGGLSMLYIPIYNKKHPTHVES</sequence>
<dbReference type="PANTHER" id="PTHR39087">
    <property type="entry name" value="UPF0104 MEMBRANE PROTEIN MJ1595"/>
    <property type="match status" value="1"/>
</dbReference>
<evidence type="ECO:0000256" key="3">
    <source>
        <dbReference type="ARBA" id="ARBA00022692"/>
    </source>
</evidence>
<feature type="transmembrane region" description="Helical" evidence="6">
    <location>
        <begin position="297"/>
        <end position="321"/>
    </location>
</feature>
<feature type="transmembrane region" description="Helical" evidence="6">
    <location>
        <begin position="7"/>
        <end position="26"/>
    </location>
</feature>
<feature type="transmembrane region" description="Helical" evidence="6">
    <location>
        <begin position="223"/>
        <end position="245"/>
    </location>
</feature>
<keyword evidence="5 6" id="KW-0472">Membrane</keyword>
<proteinExistence type="predicted"/>
<accession>A0A7K3WLY7</accession>